<evidence type="ECO:0000313" key="1">
    <source>
        <dbReference type="EMBL" id="JAH51428.1"/>
    </source>
</evidence>
<protein>
    <submittedName>
        <fullName evidence="1">Uncharacterized protein</fullName>
    </submittedName>
</protein>
<dbReference type="EMBL" id="GBXM01057149">
    <property type="protein sequence ID" value="JAH51428.1"/>
    <property type="molecule type" value="Transcribed_RNA"/>
</dbReference>
<reference evidence="1" key="2">
    <citation type="journal article" date="2015" name="Fish Shellfish Immunol.">
        <title>Early steps in the European eel (Anguilla anguilla)-Vibrio vulnificus interaction in the gills: Role of the RtxA13 toxin.</title>
        <authorList>
            <person name="Callol A."/>
            <person name="Pajuelo D."/>
            <person name="Ebbesson L."/>
            <person name="Teles M."/>
            <person name="MacKenzie S."/>
            <person name="Amaro C."/>
        </authorList>
    </citation>
    <scope>NUCLEOTIDE SEQUENCE</scope>
</reference>
<proteinExistence type="predicted"/>
<dbReference type="AlphaFoldDB" id="A0A0E9TFD7"/>
<reference evidence="1" key="1">
    <citation type="submission" date="2014-11" db="EMBL/GenBank/DDBJ databases">
        <authorList>
            <person name="Amaro Gonzalez C."/>
        </authorList>
    </citation>
    <scope>NUCLEOTIDE SEQUENCE</scope>
</reference>
<sequence>MHIRLYCWICALLPLVKPLFKRTGVLERQ</sequence>
<accession>A0A0E9TFD7</accession>
<name>A0A0E9TFD7_ANGAN</name>
<organism evidence="1">
    <name type="scientific">Anguilla anguilla</name>
    <name type="common">European freshwater eel</name>
    <name type="synonym">Muraena anguilla</name>
    <dbReference type="NCBI Taxonomy" id="7936"/>
    <lineage>
        <taxon>Eukaryota</taxon>
        <taxon>Metazoa</taxon>
        <taxon>Chordata</taxon>
        <taxon>Craniata</taxon>
        <taxon>Vertebrata</taxon>
        <taxon>Euteleostomi</taxon>
        <taxon>Actinopterygii</taxon>
        <taxon>Neopterygii</taxon>
        <taxon>Teleostei</taxon>
        <taxon>Anguilliformes</taxon>
        <taxon>Anguillidae</taxon>
        <taxon>Anguilla</taxon>
    </lineage>
</organism>